<evidence type="ECO:0000259" key="6">
    <source>
        <dbReference type="SMART" id="SM00363"/>
    </source>
</evidence>
<name>A0A173RDH6_9FIRM</name>
<dbReference type="GO" id="GO:0120159">
    <property type="term" value="F:rRNA pseudouridine synthase activity"/>
    <property type="evidence" value="ECO:0007669"/>
    <property type="project" value="UniProtKB-ARBA"/>
</dbReference>
<dbReference type="GO" id="GO:0003723">
    <property type="term" value="F:RNA binding"/>
    <property type="evidence" value="ECO:0007669"/>
    <property type="project" value="UniProtKB-KW"/>
</dbReference>
<dbReference type="PANTHER" id="PTHR47683:SF4">
    <property type="entry name" value="PSEUDOURIDINE SYNTHASE"/>
    <property type="match status" value="1"/>
</dbReference>
<dbReference type="InterPro" id="IPR020094">
    <property type="entry name" value="TruA/RsuA/RluB/E/F_N"/>
</dbReference>
<dbReference type="SUPFAM" id="SSF55174">
    <property type="entry name" value="Alpha-L RNA-binding motif"/>
    <property type="match status" value="1"/>
</dbReference>
<dbReference type="InterPro" id="IPR006145">
    <property type="entry name" value="PsdUridine_synth_RsuA/RluA"/>
</dbReference>
<feature type="domain" description="RNA-binding S4" evidence="6">
    <location>
        <begin position="8"/>
        <end position="67"/>
    </location>
</feature>
<gene>
    <name evidence="7" type="primary">rsuA</name>
    <name evidence="7" type="ORF">ERS852578_00039</name>
</gene>
<dbReference type="InterPro" id="IPR020103">
    <property type="entry name" value="PsdUridine_synth_cat_dom_sf"/>
</dbReference>
<dbReference type="InterPro" id="IPR036986">
    <property type="entry name" value="S4_RNA-bd_sf"/>
</dbReference>
<keyword evidence="3 5" id="KW-0413">Isomerase</keyword>
<dbReference type="InterPro" id="IPR002942">
    <property type="entry name" value="S4_RNA-bd"/>
</dbReference>
<reference evidence="7 8" key="1">
    <citation type="submission" date="2015-09" db="EMBL/GenBank/DDBJ databases">
        <authorList>
            <consortium name="Pathogen Informatics"/>
        </authorList>
    </citation>
    <scope>NUCLEOTIDE SEQUENCE [LARGE SCALE GENOMIC DNA]</scope>
    <source>
        <strain evidence="7 8">2789STDY5834966</strain>
    </source>
</reference>
<accession>A0A173RDH6</accession>
<dbReference type="EC" id="5.4.99.-" evidence="5"/>
<dbReference type="Gene3D" id="3.10.290.10">
    <property type="entry name" value="RNA-binding S4 domain"/>
    <property type="match status" value="1"/>
</dbReference>
<dbReference type="CDD" id="cd00165">
    <property type="entry name" value="S4"/>
    <property type="match status" value="1"/>
</dbReference>
<keyword evidence="2 4" id="KW-0694">RNA-binding</keyword>
<dbReference type="InterPro" id="IPR042092">
    <property type="entry name" value="PsdUridine_s_RsuA/RluB/E/F_cat"/>
</dbReference>
<protein>
    <recommendedName>
        <fullName evidence="5">Pseudouridine synthase</fullName>
        <ecNumber evidence="5">5.4.99.-</ecNumber>
    </recommendedName>
</protein>
<organism evidence="7 8">
    <name type="scientific">Anaerobutyricum hallii</name>
    <dbReference type="NCBI Taxonomy" id="39488"/>
    <lineage>
        <taxon>Bacteria</taxon>
        <taxon>Bacillati</taxon>
        <taxon>Bacillota</taxon>
        <taxon>Clostridia</taxon>
        <taxon>Lachnospirales</taxon>
        <taxon>Lachnospiraceae</taxon>
        <taxon>Anaerobutyricum</taxon>
    </lineage>
</organism>
<evidence type="ECO:0000256" key="4">
    <source>
        <dbReference type="PROSITE-ProRule" id="PRU00182"/>
    </source>
</evidence>
<sequence>MPETLKKMRLDKFLTQAAELTRSEAKQKIKKGSVTVNGEVVKKAEMKVSSEDAICLDGEVVTYEKYRYIMLHKPAGVVSATEDAQCQTVLDLITEGRKGLFPVGRLDKDTEGLLLLTNDGALAHNLLSPRKHVDKTYFAILDGEVGEKEQELFLQGLDIGDEKKTLPAKLEITDKANEVFITVQEGRFHQVKRMAEAVGRKVEYLKRISMGSLVLDKELKKGEYRPLFEEELAKLKESTASK</sequence>
<dbReference type="GO" id="GO:0005829">
    <property type="term" value="C:cytosol"/>
    <property type="evidence" value="ECO:0007669"/>
    <property type="project" value="UniProtKB-ARBA"/>
</dbReference>
<dbReference type="GO" id="GO:0000455">
    <property type="term" value="P:enzyme-directed rRNA pseudouridine synthesis"/>
    <property type="evidence" value="ECO:0007669"/>
    <property type="project" value="UniProtKB-ARBA"/>
</dbReference>
<dbReference type="InterPro" id="IPR018496">
    <property type="entry name" value="PsdUridine_synth_RsuA/RluB_CS"/>
</dbReference>
<dbReference type="Gene3D" id="3.30.70.1560">
    <property type="entry name" value="Alpha-L RNA-binding motif"/>
    <property type="match status" value="1"/>
</dbReference>
<evidence type="ECO:0000256" key="2">
    <source>
        <dbReference type="ARBA" id="ARBA00022884"/>
    </source>
</evidence>
<evidence type="ECO:0000256" key="3">
    <source>
        <dbReference type="ARBA" id="ARBA00023235"/>
    </source>
</evidence>
<evidence type="ECO:0000256" key="5">
    <source>
        <dbReference type="RuleBase" id="RU003887"/>
    </source>
</evidence>
<dbReference type="SMART" id="SM00363">
    <property type="entry name" value="S4"/>
    <property type="match status" value="1"/>
</dbReference>
<evidence type="ECO:0000313" key="8">
    <source>
        <dbReference type="Proteomes" id="UP000095390"/>
    </source>
</evidence>
<dbReference type="InterPro" id="IPR000748">
    <property type="entry name" value="PsdUridine_synth_RsuA/RluB/E/F"/>
</dbReference>
<evidence type="ECO:0000313" key="7">
    <source>
        <dbReference type="EMBL" id="CUM75855.1"/>
    </source>
</evidence>
<dbReference type="PANTHER" id="PTHR47683">
    <property type="entry name" value="PSEUDOURIDINE SYNTHASE FAMILY PROTEIN-RELATED"/>
    <property type="match status" value="1"/>
</dbReference>
<dbReference type="SUPFAM" id="SSF55120">
    <property type="entry name" value="Pseudouridine synthase"/>
    <property type="match status" value="1"/>
</dbReference>
<comment type="similarity">
    <text evidence="1 5">Belongs to the pseudouridine synthase RsuA family.</text>
</comment>
<evidence type="ECO:0000256" key="1">
    <source>
        <dbReference type="ARBA" id="ARBA00008348"/>
    </source>
</evidence>
<dbReference type="FunFam" id="3.30.70.1560:FF:000001">
    <property type="entry name" value="Pseudouridine synthase"/>
    <property type="match status" value="1"/>
</dbReference>
<dbReference type="AlphaFoldDB" id="A0A173RDH6"/>
<dbReference type="EMBL" id="CYYC01000001">
    <property type="protein sequence ID" value="CUM75855.1"/>
    <property type="molecule type" value="Genomic_DNA"/>
</dbReference>
<dbReference type="InterPro" id="IPR050343">
    <property type="entry name" value="RsuA_PseudoU_synthase"/>
</dbReference>
<proteinExistence type="inferred from homology"/>
<dbReference type="NCBIfam" id="TIGR00093">
    <property type="entry name" value="pseudouridine synthase"/>
    <property type="match status" value="1"/>
</dbReference>
<dbReference type="PROSITE" id="PS50889">
    <property type="entry name" value="S4"/>
    <property type="match status" value="1"/>
</dbReference>
<dbReference type="PROSITE" id="PS01149">
    <property type="entry name" value="PSI_RSU"/>
    <property type="match status" value="1"/>
</dbReference>
<dbReference type="Pfam" id="PF01479">
    <property type="entry name" value="S4"/>
    <property type="match status" value="1"/>
</dbReference>
<dbReference type="Proteomes" id="UP000095390">
    <property type="component" value="Unassembled WGS sequence"/>
</dbReference>
<dbReference type="CDD" id="cd02553">
    <property type="entry name" value="PseudoU_synth_RsuA"/>
    <property type="match status" value="1"/>
</dbReference>
<dbReference type="Pfam" id="PF00849">
    <property type="entry name" value="PseudoU_synth_2"/>
    <property type="match status" value="1"/>
</dbReference>
<dbReference type="Gene3D" id="3.30.70.580">
    <property type="entry name" value="Pseudouridine synthase I, catalytic domain, N-terminal subdomain"/>
    <property type="match status" value="1"/>
</dbReference>